<gene>
    <name evidence="2" type="ORF">ACHAW5_008347</name>
</gene>
<name>A0ABD3NRJ5_9STRA</name>
<evidence type="ECO:0000256" key="1">
    <source>
        <dbReference type="SAM" id="SignalP"/>
    </source>
</evidence>
<feature type="signal peptide" evidence="1">
    <location>
        <begin position="1"/>
        <end position="16"/>
    </location>
</feature>
<comment type="caution">
    <text evidence="2">The sequence shown here is derived from an EMBL/GenBank/DDBJ whole genome shotgun (WGS) entry which is preliminary data.</text>
</comment>
<dbReference type="AlphaFoldDB" id="A0ABD3NRJ5"/>
<feature type="chain" id="PRO_5044786976" evidence="1">
    <location>
        <begin position="17"/>
        <end position="70"/>
    </location>
</feature>
<keyword evidence="1" id="KW-0732">Signal</keyword>
<keyword evidence="3" id="KW-1185">Reference proteome</keyword>
<proteinExistence type="predicted"/>
<organism evidence="2 3">
    <name type="scientific">Stephanodiscus triporus</name>
    <dbReference type="NCBI Taxonomy" id="2934178"/>
    <lineage>
        <taxon>Eukaryota</taxon>
        <taxon>Sar</taxon>
        <taxon>Stramenopiles</taxon>
        <taxon>Ochrophyta</taxon>
        <taxon>Bacillariophyta</taxon>
        <taxon>Coscinodiscophyceae</taxon>
        <taxon>Thalassiosirophycidae</taxon>
        <taxon>Stephanodiscales</taxon>
        <taxon>Stephanodiscaceae</taxon>
        <taxon>Stephanodiscus</taxon>
    </lineage>
</organism>
<protein>
    <submittedName>
        <fullName evidence="2">Uncharacterized protein</fullName>
    </submittedName>
</protein>
<dbReference type="Proteomes" id="UP001530315">
    <property type="component" value="Unassembled WGS sequence"/>
</dbReference>
<accession>A0ABD3NRJ5</accession>
<evidence type="ECO:0000313" key="3">
    <source>
        <dbReference type="Proteomes" id="UP001530315"/>
    </source>
</evidence>
<sequence>MLGAMVLSSKWSSALASTCRDGCVAITTDRALDPNDGWKLLDRMDVENPSVWGSVGYISMLDKTKKSSMM</sequence>
<reference evidence="2 3" key="1">
    <citation type="submission" date="2024-10" db="EMBL/GenBank/DDBJ databases">
        <title>Updated reference genomes for cyclostephanoid diatoms.</title>
        <authorList>
            <person name="Roberts W.R."/>
            <person name="Alverson A.J."/>
        </authorList>
    </citation>
    <scope>NUCLEOTIDE SEQUENCE [LARGE SCALE GENOMIC DNA]</scope>
    <source>
        <strain evidence="2 3">AJA276-08</strain>
    </source>
</reference>
<evidence type="ECO:0000313" key="2">
    <source>
        <dbReference type="EMBL" id="KAL3777944.1"/>
    </source>
</evidence>
<dbReference type="EMBL" id="JALLAZ020001252">
    <property type="protein sequence ID" value="KAL3777944.1"/>
    <property type="molecule type" value="Genomic_DNA"/>
</dbReference>